<evidence type="ECO:0000313" key="1">
    <source>
        <dbReference type="EMBL" id="MDR7307703.1"/>
    </source>
</evidence>
<protein>
    <submittedName>
        <fullName evidence="1">Uncharacterized protein</fullName>
    </submittedName>
</protein>
<accession>A0ABU1ZQD8</accession>
<proteinExistence type="predicted"/>
<name>A0ABU1ZQD8_9BURK</name>
<dbReference type="Proteomes" id="UP001268089">
    <property type="component" value="Unassembled WGS sequence"/>
</dbReference>
<evidence type="ECO:0000313" key="2">
    <source>
        <dbReference type="Proteomes" id="UP001268089"/>
    </source>
</evidence>
<keyword evidence="2" id="KW-1185">Reference proteome</keyword>
<gene>
    <name evidence="1" type="ORF">J2X15_003007</name>
</gene>
<reference evidence="1 2" key="1">
    <citation type="submission" date="2023-07" db="EMBL/GenBank/DDBJ databases">
        <title>Sorghum-associated microbial communities from plants grown in Nebraska, USA.</title>
        <authorList>
            <person name="Schachtman D."/>
        </authorList>
    </citation>
    <scope>NUCLEOTIDE SEQUENCE [LARGE SCALE GENOMIC DNA]</scope>
    <source>
        <strain evidence="1 2">BE308</strain>
    </source>
</reference>
<comment type="caution">
    <text evidence="1">The sequence shown here is derived from an EMBL/GenBank/DDBJ whole genome shotgun (WGS) entry which is preliminary data.</text>
</comment>
<organism evidence="1 2">
    <name type="scientific">Rhodoferax saidenbachensis</name>
    <dbReference type="NCBI Taxonomy" id="1484693"/>
    <lineage>
        <taxon>Bacteria</taxon>
        <taxon>Pseudomonadati</taxon>
        <taxon>Pseudomonadota</taxon>
        <taxon>Betaproteobacteria</taxon>
        <taxon>Burkholderiales</taxon>
        <taxon>Comamonadaceae</taxon>
        <taxon>Rhodoferax</taxon>
    </lineage>
</organism>
<dbReference type="EMBL" id="JAVDXO010000007">
    <property type="protein sequence ID" value="MDR7307703.1"/>
    <property type="molecule type" value="Genomic_DNA"/>
</dbReference>
<dbReference type="RefSeq" id="WP_310344155.1">
    <property type="nucleotide sequence ID" value="NZ_JAVDXO010000007.1"/>
</dbReference>
<sequence>MSEPFSLKIAASKASPEALHALSCFAVAVNSKDGNNLRTLLAASSLAQAALTTDKLPPDIFLPHAPYTSYQFNVVDALYEATQATELAVTLDGAGKLRMELEGTDRDADGFCVFFLLWLASVGLTAFDATAKSSHLCEPLPCQRGLHGGRHGAHFGFAG</sequence>